<accession>A0A2H0BWA3</accession>
<evidence type="ECO:0000313" key="3">
    <source>
        <dbReference type="Proteomes" id="UP000231246"/>
    </source>
</evidence>
<dbReference type="Proteomes" id="UP000231246">
    <property type="component" value="Unassembled WGS sequence"/>
</dbReference>
<sequence length="104" mass="11107">MTKAYAAITNPVVSPFSLGDLIADVLSFAILIGFILTFFLLLRGALAWISSGGDEGKLEAARNRITQAIIGLVLLVSVWVIFTFVGDFVGLDPTNLPIPSLLDN</sequence>
<dbReference type="InterPro" id="IPR043993">
    <property type="entry name" value="T4SS_pilin"/>
</dbReference>
<evidence type="ECO:0000313" key="2">
    <source>
        <dbReference type="EMBL" id="PIP61248.1"/>
    </source>
</evidence>
<name>A0A2H0BWA3_9BACT</name>
<feature type="transmembrane region" description="Helical" evidence="1">
    <location>
        <begin position="69"/>
        <end position="91"/>
    </location>
</feature>
<reference evidence="2 3" key="1">
    <citation type="submission" date="2017-09" db="EMBL/GenBank/DDBJ databases">
        <title>Depth-based differentiation of microbial function through sediment-hosted aquifers and enrichment of novel symbionts in the deep terrestrial subsurface.</title>
        <authorList>
            <person name="Probst A.J."/>
            <person name="Ladd B."/>
            <person name="Jarett J.K."/>
            <person name="Geller-Mcgrath D.E."/>
            <person name="Sieber C.M."/>
            <person name="Emerson J.B."/>
            <person name="Anantharaman K."/>
            <person name="Thomas B.C."/>
            <person name="Malmstrom R."/>
            <person name="Stieglmeier M."/>
            <person name="Klingl A."/>
            <person name="Woyke T."/>
            <person name="Ryan C.M."/>
            <person name="Banfield J.F."/>
        </authorList>
    </citation>
    <scope>NUCLEOTIDE SEQUENCE [LARGE SCALE GENOMIC DNA]</scope>
    <source>
        <strain evidence="2">CG22_combo_CG10-13_8_21_14_all_38_20</strain>
    </source>
</reference>
<evidence type="ECO:0000256" key="1">
    <source>
        <dbReference type="SAM" id="Phobius"/>
    </source>
</evidence>
<comment type="caution">
    <text evidence="2">The sequence shown here is derived from an EMBL/GenBank/DDBJ whole genome shotgun (WGS) entry which is preliminary data.</text>
</comment>
<proteinExistence type="predicted"/>
<protein>
    <submittedName>
        <fullName evidence="2">Uncharacterized protein</fullName>
    </submittedName>
</protein>
<keyword evidence="1" id="KW-1133">Transmembrane helix</keyword>
<feature type="transmembrane region" description="Helical" evidence="1">
    <location>
        <begin position="25"/>
        <end position="49"/>
    </location>
</feature>
<organism evidence="2 3">
    <name type="scientific">Candidatus Roizmanbacteria bacterium CG22_combo_CG10-13_8_21_14_all_38_20</name>
    <dbReference type="NCBI Taxonomy" id="1974862"/>
    <lineage>
        <taxon>Bacteria</taxon>
        <taxon>Candidatus Roizmaniibacteriota</taxon>
    </lineage>
</organism>
<gene>
    <name evidence="2" type="ORF">COW99_05695</name>
</gene>
<keyword evidence="1" id="KW-0812">Transmembrane</keyword>
<dbReference type="Pfam" id="PF18895">
    <property type="entry name" value="T4SS_pilin"/>
    <property type="match status" value="1"/>
</dbReference>
<dbReference type="EMBL" id="PCTA01000033">
    <property type="protein sequence ID" value="PIP61248.1"/>
    <property type="molecule type" value="Genomic_DNA"/>
</dbReference>
<keyword evidence="1" id="KW-0472">Membrane</keyword>
<dbReference type="AlphaFoldDB" id="A0A2H0BWA3"/>